<feature type="region of interest" description="Disordered" evidence="1">
    <location>
        <begin position="179"/>
        <end position="198"/>
    </location>
</feature>
<dbReference type="InterPro" id="IPR021054">
    <property type="entry name" value="Cell_wall_mannoprotein_1"/>
</dbReference>
<evidence type="ECO:0000256" key="1">
    <source>
        <dbReference type="SAM" id="MobiDB-lite"/>
    </source>
</evidence>
<dbReference type="Pfam" id="PF12296">
    <property type="entry name" value="HsbA"/>
    <property type="match status" value="1"/>
</dbReference>
<dbReference type="PANTHER" id="PTHR38123">
    <property type="entry name" value="CELL WALL SERINE-THREONINE-RICH GALACTOMANNOPROTEIN MP1 (AFU_ORTHOLOGUE AFUA_4G03240)"/>
    <property type="match status" value="1"/>
</dbReference>
<sequence length="198" mass="19547">LFAQPLLALAALAAPSLLKRDLQTIQSGITAVQTSLDNLGTAVDAVSATDPTTLTKVLSASQAAQDTIANTTTSIQGTTALSLTDALTLQQSATGLTTSANKTVTSLIAKKPVFDQLGVSTVVGQQLVAQKKGASALGNAIVSKVPAIGQSIAQQSIGQINTVLDQAITAYGATGTAATNTGAGTAKSNSTAPATAAA</sequence>
<dbReference type="GO" id="GO:0005576">
    <property type="term" value="C:extracellular region"/>
    <property type="evidence" value="ECO:0007669"/>
    <property type="project" value="TreeGrafter"/>
</dbReference>
<keyword evidence="4" id="KW-1185">Reference proteome</keyword>
<feature type="compositionally biased region" description="Polar residues" evidence="1">
    <location>
        <begin position="187"/>
        <end position="198"/>
    </location>
</feature>
<dbReference type="Gene3D" id="1.20.1280.140">
    <property type="match status" value="1"/>
</dbReference>
<dbReference type="Proteomes" id="UP000241462">
    <property type="component" value="Unassembled WGS sequence"/>
</dbReference>
<dbReference type="PANTHER" id="PTHR38123:SF6">
    <property type="entry name" value="CELL WALL SERINE-THREONINE-RICH GALACTOMANNOPROTEIN MP1 (AFU_ORTHOLOGUE AFUA_4G03240)"/>
    <property type="match status" value="1"/>
</dbReference>
<feature type="signal peptide" evidence="2">
    <location>
        <begin position="1"/>
        <end position="18"/>
    </location>
</feature>
<accession>A0A2T3AAH1</accession>
<dbReference type="OrthoDB" id="2422134at2759"/>
<organism evidence="3 4">
    <name type="scientific">Coniella lustricola</name>
    <dbReference type="NCBI Taxonomy" id="2025994"/>
    <lineage>
        <taxon>Eukaryota</taxon>
        <taxon>Fungi</taxon>
        <taxon>Dikarya</taxon>
        <taxon>Ascomycota</taxon>
        <taxon>Pezizomycotina</taxon>
        <taxon>Sordariomycetes</taxon>
        <taxon>Sordariomycetidae</taxon>
        <taxon>Diaporthales</taxon>
        <taxon>Schizoparmaceae</taxon>
        <taxon>Coniella</taxon>
    </lineage>
</organism>
<feature type="non-terminal residue" evidence="3">
    <location>
        <position position="198"/>
    </location>
</feature>
<feature type="chain" id="PRO_5015414334" evidence="2">
    <location>
        <begin position="19"/>
        <end position="198"/>
    </location>
</feature>
<dbReference type="InParanoid" id="A0A2T3AAH1"/>
<proteinExistence type="predicted"/>
<protein>
    <submittedName>
        <fullName evidence="3">Hydrophobic surface binding protein A-domain-containing protein</fullName>
    </submittedName>
</protein>
<keyword evidence="2" id="KW-0732">Signal</keyword>
<dbReference type="AlphaFoldDB" id="A0A2T3AAH1"/>
<evidence type="ECO:0000313" key="4">
    <source>
        <dbReference type="Proteomes" id="UP000241462"/>
    </source>
</evidence>
<feature type="non-terminal residue" evidence="3">
    <location>
        <position position="1"/>
    </location>
</feature>
<evidence type="ECO:0000256" key="2">
    <source>
        <dbReference type="SAM" id="SignalP"/>
    </source>
</evidence>
<evidence type="ECO:0000313" key="3">
    <source>
        <dbReference type="EMBL" id="PSR88677.1"/>
    </source>
</evidence>
<name>A0A2T3AAH1_9PEZI</name>
<dbReference type="EMBL" id="KZ678425">
    <property type="protein sequence ID" value="PSR88677.1"/>
    <property type="molecule type" value="Genomic_DNA"/>
</dbReference>
<gene>
    <name evidence="3" type="ORF">BD289DRAFT_338842</name>
</gene>
<reference evidence="3 4" key="1">
    <citation type="journal article" date="2018" name="Mycol. Prog.">
        <title>Coniella lustricola, a new species from submerged detritus.</title>
        <authorList>
            <person name="Raudabaugh D.B."/>
            <person name="Iturriaga T."/>
            <person name="Carver A."/>
            <person name="Mondo S."/>
            <person name="Pangilinan J."/>
            <person name="Lipzen A."/>
            <person name="He G."/>
            <person name="Amirebrahimi M."/>
            <person name="Grigoriev I.V."/>
            <person name="Miller A.N."/>
        </authorList>
    </citation>
    <scope>NUCLEOTIDE SEQUENCE [LARGE SCALE GENOMIC DNA]</scope>
    <source>
        <strain evidence="3 4">B22-T-1</strain>
    </source>
</reference>